<dbReference type="SMART" id="SM00749">
    <property type="entry name" value="BON"/>
    <property type="match status" value="1"/>
</dbReference>
<dbReference type="InterPro" id="IPR007055">
    <property type="entry name" value="BON_dom"/>
</dbReference>
<dbReference type="EMBL" id="FOVC01000006">
    <property type="protein sequence ID" value="SFN37709.1"/>
    <property type="molecule type" value="Genomic_DNA"/>
</dbReference>
<feature type="domain" description="BON" evidence="4">
    <location>
        <begin position="17"/>
        <end position="85"/>
    </location>
</feature>
<keyword evidence="7" id="KW-1185">Reference proteome</keyword>
<dbReference type="OrthoDB" id="370541at2"/>
<dbReference type="InterPro" id="IPR014004">
    <property type="entry name" value="Transpt-assoc_nodulatn_dom_bac"/>
</dbReference>
<evidence type="ECO:0000313" key="6">
    <source>
        <dbReference type="EMBL" id="SFN37709.1"/>
    </source>
</evidence>
<dbReference type="CDD" id="cd00118">
    <property type="entry name" value="LysM"/>
    <property type="match status" value="1"/>
</dbReference>
<dbReference type="NCBIfam" id="NF008399">
    <property type="entry name" value="PRK11198.1"/>
    <property type="match status" value="1"/>
</dbReference>
<dbReference type="FunFam" id="3.10.350.10:FF:000001">
    <property type="entry name" value="Peptidoglycan-binding protein LysM"/>
    <property type="match status" value="1"/>
</dbReference>
<evidence type="ECO:0000256" key="3">
    <source>
        <dbReference type="ARBA" id="ARBA00072219"/>
    </source>
</evidence>
<gene>
    <name evidence="6" type="ORF">SAMN05216516_106128</name>
</gene>
<dbReference type="RefSeq" id="WP_092877890.1">
    <property type="nucleotide sequence ID" value="NZ_FOVC01000006.1"/>
</dbReference>
<dbReference type="GO" id="GO:0005737">
    <property type="term" value="C:cytoplasm"/>
    <property type="evidence" value="ECO:0007669"/>
    <property type="project" value="UniProtKB-SubCell"/>
</dbReference>
<accession>A0A1I4YJF0</accession>
<dbReference type="PROSITE" id="PS51782">
    <property type="entry name" value="LYSM"/>
    <property type="match status" value="1"/>
</dbReference>
<protein>
    <recommendedName>
        <fullName evidence="3">Potassium binding protein Kbp</fullName>
    </recommendedName>
</protein>
<evidence type="ECO:0000256" key="2">
    <source>
        <dbReference type="ARBA" id="ARBA00022490"/>
    </source>
</evidence>
<dbReference type="InterPro" id="IPR018392">
    <property type="entry name" value="LysM"/>
</dbReference>
<keyword evidence="2" id="KW-0963">Cytoplasm</keyword>
<dbReference type="Pfam" id="PF04972">
    <property type="entry name" value="BON"/>
    <property type="match status" value="1"/>
</dbReference>
<proteinExistence type="predicted"/>
<organism evidence="6 7">
    <name type="scientific">Izhakiella capsodis</name>
    <dbReference type="NCBI Taxonomy" id="1367852"/>
    <lineage>
        <taxon>Bacteria</taxon>
        <taxon>Pseudomonadati</taxon>
        <taxon>Pseudomonadota</taxon>
        <taxon>Gammaproteobacteria</taxon>
        <taxon>Enterobacterales</taxon>
        <taxon>Erwiniaceae</taxon>
        <taxon>Izhakiella</taxon>
    </lineage>
</organism>
<evidence type="ECO:0000259" key="4">
    <source>
        <dbReference type="PROSITE" id="PS50914"/>
    </source>
</evidence>
<dbReference type="InterPro" id="IPR052196">
    <property type="entry name" value="Bact_Kbp"/>
</dbReference>
<dbReference type="PROSITE" id="PS50914">
    <property type="entry name" value="BON"/>
    <property type="match status" value="1"/>
</dbReference>
<dbReference type="SUPFAM" id="SSF54106">
    <property type="entry name" value="LysM domain"/>
    <property type="match status" value="1"/>
</dbReference>
<dbReference type="SMART" id="SM00257">
    <property type="entry name" value="LysM"/>
    <property type="match status" value="1"/>
</dbReference>
<dbReference type="Pfam" id="PF01476">
    <property type="entry name" value="LysM"/>
    <property type="match status" value="1"/>
</dbReference>
<evidence type="ECO:0000256" key="1">
    <source>
        <dbReference type="ARBA" id="ARBA00004496"/>
    </source>
</evidence>
<name>A0A1I4YJF0_9GAMM</name>
<dbReference type="PANTHER" id="PTHR34700:SF8">
    <property type="entry name" value="POTASSIUM BINDING PROTEIN KBP"/>
    <property type="match status" value="1"/>
</dbReference>
<sequence length="141" mass="15416">MGLFSFLETVGTKLFGRAEDKSAALQKHIQQLNLPGSDKIHVSVDGDKVTISGDGVSQEVKEKILVAAGNVDGIKTVDDQVITSDTREIRTYSVKPGDNLSKISKEVYGDANQYHKIFKANKPMLTSPDKIYPGQVLRIPD</sequence>
<reference evidence="7" key="1">
    <citation type="submission" date="2016-10" db="EMBL/GenBank/DDBJ databases">
        <authorList>
            <person name="Varghese N."/>
            <person name="Submissions S."/>
        </authorList>
    </citation>
    <scope>NUCLEOTIDE SEQUENCE [LARGE SCALE GENOMIC DNA]</scope>
    <source>
        <strain evidence="7">N6PO6</strain>
    </source>
</reference>
<comment type="subcellular location">
    <subcellularLocation>
        <location evidence="1">Cytoplasm</location>
    </subcellularLocation>
</comment>
<dbReference type="AlphaFoldDB" id="A0A1I4YJF0"/>
<dbReference type="STRING" id="1367852.SAMN05216516_106128"/>
<evidence type="ECO:0000259" key="5">
    <source>
        <dbReference type="PROSITE" id="PS51782"/>
    </source>
</evidence>
<feature type="domain" description="LysM" evidence="5">
    <location>
        <begin position="90"/>
        <end position="139"/>
    </location>
</feature>
<dbReference type="InterPro" id="IPR036779">
    <property type="entry name" value="LysM_dom_sf"/>
</dbReference>
<dbReference type="PANTHER" id="PTHR34700">
    <property type="entry name" value="POTASSIUM BINDING PROTEIN KBP"/>
    <property type="match status" value="1"/>
</dbReference>
<dbReference type="Proteomes" id="UP000242222">
    <property type="component" value="Unassembled WGS sequence"/>
</dbReference>
<evidence type="ECO:0000313" key="7">
    <source>
        <dbReference type="Proteomes" id="UP000242222"/>
    </source>
</evidence>
<dbReference type="Gene3D" id="3.10.350.10">
    <property type="entry name" value="LysM domain"/>
    <property type="match status" value="1"/>
</dbReference>